<keyword evidence="3" id="KW-1185">Reference proteome</keyword>
<evidence type="ECO:0000256" key="1">
    <source>
        <dbReference type="SAM" id="Phobius"/>
    </source>
</evidence>
<proteinExistence type="predicted"/>
<feature type="transmembrane region" description="Helical" evidence="1">
    <location>
        <begin position="21"/>
        <end position="38"/>
    </location>
</feature>
<comment type="caution">
    <text evidence="2">The sequence shown here is derived from an EMBL/GenBank/DDBJ whole genome shotgun (WGS) entry which is preliminary data.</text>
</comment>
<reference evidence="2 3" key="1">
    <citation type="journal article" date="2016" name="Int. J. Syst. Evol. Microbiol.">
        <title>Labrenzia salina sp. nov., isolated from the rhizosphere of the halophyte Arthrocnemum macrostachyum.</title>
        <authorList>
            <person name="Camacho M."/>
            <person name="Redondo-Gomez S."/>
            <person name="Rodriguez-Llorente I."/>
            <person name="Rohde M."/>
            <person name="Sproer C."/>
            <person name="Schumann P."/>
            <person name="Klenk H.P."/>
            <person name="Montero-Calasanz M.D.C."/>
        </authorList>
    </citation>
    <scope>NUCLEOTIDE SEQUENCE [LARGE SCALE GENOMIC DNA]</scope>
    <source>
        <strain evidence="2 3">DSM 29163</strain>
    </source>
</reference>
<organism evidence="2 3">
    <name type="scientific">Roseibium salinum</name>
    <dbReference type="NCBI Taxonomy" id="1604349"/>
    <lineage>
        <taxon>Bacteria</taxon>
        <taxon>Pseudomonadati</taxon>
        <taxon>Pseudomonadota</taxon>
        <taxon>Alphaproteobacteria</taxon>
        <taxon>Hyphomicrobiales</taxon>
        <taxon>Stappiaceae</taxon>
        <taxon>Roseibium</taxon>
    </lineage>
</organism>
<feature type="transmembrane region" description="Helical" evidence="1">
    <location>
        <begin position="58"/>
        <end position="79"/>
    </location>
</feature>
<keyword evidence="1" id="KW-1133">Transmembrane helix</keyword>
<dbReference type="Proteomes" id="UP001300261">
    <property type="component" value="Unassembled WGS sequence"/>
</dbReference>
<name>A0ABT3QY43_9HYPH</name>
<gene>
    <name evidence="2" type="ORF">ON753_04925</name>
</gene>
<dbReference type="RefSeq" id="WP_265961459.1">
    <property type="nucleotide sequence ID" value="NZ_JAPEVI010000003.1"/>
</dbReference>
<evidence type="ECO:0000313" key="3">
    <source>
        <dbReference type="Proteomes" id="UP001300261"/>
    </source>
</evidence>
<sequence length="101" mass="11298">MSFKTGKWNGRARQSPGAAGWLGLAASPTFALMAWMSWNDASQLHICSPASDILPIDGMTWMYLLMSLFHATPWLKLAFAHPRQFKYPTTQTEPQTQGDQP</sequence>
<keyword evidence="1" id="KW-0472">Membrane</keyword>
<accession>A0ABT3QY43</accession>
<keyword evidence="1" id="KW-0812">Transmembrane</keyword>
<protein>
    <submittedName>
        <fullName evidence="2">Uncharacterized protein</fullName>
    </submittedName>
</protein>
<dbReference type="EMBL" id="JAPEVI010000003">
    <property type="protein sequence ID" value="MCX2721751.1"/>
    <property type="molecule type" value="Genomic_DNA"/>
</dbReference>
<evidence type="ECO:0000313" key="2">
    <source>
        <dbReference type="EMBL" id="MCX2721751.1"/>
    </source>
</evidence>